<organism evidence="1 2">
    <name type="scientific">Mariniradius sediminis</name>
    <dbReference type="NCBI Taxonomy" id="2909237"/>
    <lineage>
        <taxon>Bacteria</taxon>
        <taxon>Pseudomonadati</taxon>
        <taxon>Bacteroidota</taxon>
        <taxon>Cytophagia</taxon>
        <taxon>Cytophagales</taxon>
        <taxon>Cyclobacteriaceae</taxon>
        <taxon>Mariniradius</taxon>
    </lineage>
</organism>
<gene>
    <name evidence="1" type="ORF">L0U89_06785</name>
</gene>
<keyword evidence="2" id="KW-1185">Reference proteome</keyword>
<reference evidence="1 2" key="1">
    <citation type="submission" date="2022-01" db="EMBL/GenBank/DDBJ databases">
        <title>Mariniradius saccharolyticus sp. nov., isolated from sediment of a river.</title>
        <authorList>
            <person name="Liu H."/>
        </authorList>
    </citation>
    <scope>NUCLEOTIDE SEQUENCE [LARGE SCALE GENOMIC DNA]</scope>
    <source>
        <strain evidence="1 2">RY-2</strain>
    </source>
</reference>
<proteinExistence type="predicted"/>
<evidence type="ECO:0000313" key="2">
    <source>
        <dbReference type="Proteomes" id="UP001201449"/>
    </source>
</evidence>
<protein>
    <recommendedName>
        <fullName evidence="3">Lipoprotein</fullName>
    </recommendedName>
</protein>
<comment type="caution">
    <text evidence="1">The sequence shown here is derived from an EMBL/GenBank/DDBJ whole genome shotgun (WGS) entry which is preliminary data.</text>
</comment>
<dbReference type="RefSeq" id="WP_234860838.1">
    <property type="nucleotide sequence ID" value="NZ_JAKEVZ010000004.1"/>
</dbReference>
<dbReference type="EMBL" id="JAKEVZ010000004">
    <property type="protein sequence ID" value="MCF1750772.1"/>
    <property type="molecule type" value="Genomic_DNA"/>
</dbReference>
<evidence type="ECO:0000313" key="1">
    <source>
        <dbReference type="EMBL" id="MCF1750772.1"/>
    </source>
</evidence>
<evidence type="ECO:0008006" key="3">
    <source>
        <dbReference type="Google" id="ProtNLM"/>
    </source>
</evidence>
<dbReference type="PROSITE" id="PS51257">
    <property type="entry name" value="PROKAR_LIPOPROTEIN"/>
    <property type="match status" value="1"/>
</dbReference>
<accession>A0ABS9BSV5</accession>
<dbReference type="Proteomes" id="UP001201449">
    <property type="component" value="Unassembled WGS sequence"/>
</dbReference>
<sequence length="282" mass="31718">MEKRKVGILGLLWMLLLISSCTNLRHVSDFSGSAKKGLASFESLGYGFEKSCLDKCFEQSIQKLDLNPTCPCQQEAKADSATFVIYQALSAYLDGLNRLSANETARYNAKALTDQVASGSFGGITFSPEQATAYINIGNIIGNAVSNGYRKNKVRQYVTEADPSFQELIRFLEFTLSRNLKGILRNQTSMSQVTYFQLYRDPSLSAFEKRQVAQEYFARKRTLEQYGKEIDIYVQMLAKIGVGHHELAENIDQWSLADLKSQLSILGGDLEELYGYYKKLQP</sequence>
<name>A0ABS9BSV5_9BACT</name>